<sequence>MAKKIKDEFIGIRVTREMKQKIEKLANEQELNISKYVIHLIEKGLNPK</sequence>
<reference evidence="1 2" key="1">
    <citation type="submission" date="2020-08" db="EMBL/GenBank/DDBJ databases">
        <title>Genomic Encyclopedia of Type Strains, Phase IV (KMG-IV): sequencing the most valuable type-strain genomes for metagenomic binning, comparative biology and taxonomic classification.</title>
        <authorList>
            <person name="Goeker M."/>
        </authorList>
    </citation>
    <scope>NUCLEOTIDE SEQUENCE [LARGE SCALE GENOMIC DNA]</scope>
    <source>
        <strain evidence="1 2">DSM 10633</strain>
    </source>
</reference>
<accession>A0A840Q084</accession>
<evidence type="ECO:0000313" key="2">
    <source>
        <dbReference type="Proteomes" id="UP000557217"/>
    </source>
</evidence>
<gene>
    <name evidence="1" type="ORF">HNR36_002682</name>
</gene>
<dbReference type="GO" id="GO:0003677">
    <property type="term" value="F:DNA binding"/>
    <property type="evidence" value="ECO:0007669"/>
    <property type="project" value="UniProtKB-KW"/>
</dbReference>
<dbReference type="EMBL" id="JACHGZ010000044">
    <property type="protein sequence ID" value="MBB5150282.1"/>
    <property type="molecule type" value="Genomic_DNA"/>
</dbReference>
<dbReference type="AlphaFoldDB" id="A0A840Q084"/>
<evidence type="ECO:0000313" key="1">
    <source>
        <dbReference type="EMBL" id="MBB5150282.1"/>
    </source>
</evidence>
<comment type="caution">
    <text evidence="1">The sequence shown here is derived from an EMBL/GenBank/DDBJ whole genome shotgun (WGS) entry which is preliminary data.</text>
</comment>
<organism evidence="1 2">
    <name type="scientific">Ureibacillus thermosphaericus</name>
    <dbReference type="NCBI Taxonomy" id="51173"/>
    <lineage>
        <taxon>Bacteria</taxon>
        <taxon>Bacillati</taxon>
        <taxon>Bacillota</taxon>
        <taxon>Bacilli</taxon>
        <taxon>Bacillales</taxon>
        <taxon>Caryophanaceae</taxon>
        <taxon>Ureibacillus</taxon>
    </lineage>
</organism>
<proteinExistence type="predicted"/>
<dbReference type="Proteomes" id="UP000557217">
    <property type="component" value="Unassembled WGS sequence"/>
</dbReference>
<keyword evidence="2" id="KW-1185">Reference proteome</keyword>
<keyword evidence="1" id="KW-0238">DNA-binding</keyword>
<dbReference type="RefSeq" id="WP_168412770.1">
    <property type="nucleotide sequence ID" value="NZ_JAAXPW010000041.1"/>
</dbReference>
<name>A0A840Q084_URETH</name>
<protein>
    <submittedName>
        <fullName evidence="1">Putative DNA-binding protein</fullName>
    </submittedName>
</protein>